<organism evidence="3 4">
    <name type="scientific">Pan troglodytes</name>
    <name type="common">Chimpanzee</name>
    <dbReference type="NCBI Taxonomy" id="9598"/>
    <lineage>
        <taxon>Eukaryota</taxon>
        <taxon>Metazoa</taxon>
        <taxon>Chordata</taxon>
        <taxon>Craniata</taxon>
        <taxon>Vertebrata</taxon>
        <taxon>Euteleostomi</taxon>
        <taxon>Mammalia</taxon>
        <taxon>Eutheria</taxon>
        <taxon>Euarchontoglires</taxon>
        <taxon>Primates</taxon>
        <taxon>Haplorrhini</taxon>
        <taxon>Catarrhini</taxon>
        <taxon>Hominidae</taxon>
        <taxon>Pan</taxon>
    </lineage>
</organism>
<evidence type="ECO:0000313" key="3">
    <source>
        <dbReference type="EMBL" id="PNI93756.1"/>
    </source>
</evidence>
<dbReference type="PANTHER" id="PTHR24169:SF1">
    <property type="entry name" value="TRANSCRIPTION FACTOR P65"/>
    <property type="match status" value="1"/>
</dbReference>
<sequence length="85" mass="9378">MDELFPLIFPAEPAQASGPYVEIIEQPKQRGMRFRYKCEGRSAGSIPGERSTDTTKTHPTIKDQGQCASPWSPRTLLTGLTPTSL</sequence>
<dbReference type="Pfam" id="PF00554">
    <property type="entry name" value="RHD_DNA_bind"/>
    <property type="match status" value="1"/>
</dbReference>
<accession>A0A2J8QBW8</accession>
<protein>
    <submittedName>
        <fullName evidence="3">RELA isoform 15</fullName>
    </submittedName>
</protein>
<proteinExistence type="predicted"/>
<dbReference type="GO" id="GO:0003677">
    <property type="term" value="F:DNA binding"/>
    <property type="evidence" value="ECO:0007669"/>
    <property type="project" value="InterPro"/>
</dbReference>
<evidence type="ECO:0000256" key="1">
    <source>
        <dbReference type="SAM" id="MobiDB-lite"/>
    </source>
</evidence>
<dbReference type="InterPro" id="IPR008967">
    <property type="entry name" value="p53-like_TF_DNA-bd_sf"/>
</dbReference>
<feature type="region of interest" description="Disordered" evidence="1">
    <location>
        <begin position="40"/>
        <end position="85"/>
    </location>
</feature>
<dbReference type="Gene3D" id="2.60.40.340">
    <property type="entry name" value="Rel homology domain (RHD), DNA-binding domain"/>
    <property type="match status" value="1"/>
</dbReference>
<name>A0A2J8QBW8_PANTR</name>
<dbReference type="EMBL" id="NBAG03000050">
    <property type="protein sequence ID" value="PNI93756.1"/>
    <property type="molecule type" value="Genomic_DNA"/>
</dbReference>
<dbReference type="InterPro" id="IPR030492">
    <property type="entry name" value="RHD_CS"/>
</dbReference>
<dbReference type="PROSITE" id="PS50254">
    <property type="entry name" value="REL_2"/>
    <property type="match status" value="1"/>
</dbReference>
<dbReference type="InterPro" id="IPR037059">
    <property type="entry name" value="RHD_DNA_bind_dom_sf"/>
</dbReference>
<evidence type="ECO:0000259" key="2">
    <source>
        <dbReference type="PROSITE" id="PS50254"/>
    </source>
</evidence>
<reference evidence="3 4" key="1">
    <citation type="submission" date="2017-12" db="EMBL/GenBank/DDBJ databases">
        <title>High-resolution comparative analysis of great ape genomes.</title>
        <authorList>
            <person name="Pollen A."/>
            <person name="Hastie A."/>
            <person name="Hormozdiari F."/>
            <person name="Dougherty M."/>
            <person name="Liu R."/>
            <person name="Chaisson M."/>
            <person name="Hoppe E."/>
            <person name="Hill C."/>
            <person name="Pang A."/>
            <person name="Hillier L."/>
            <person name="Baker C."/>
            <person name="Armstrong J."/>
            <person name="Shendure J."/>
            <person name="Paten B."/>
            <person name="Wilson R."/>
            <person name="Chao H."/>
            <person name="Schneider V."/>
            <person name="Ventura M."/>
            <person name="Kronenberg Z."/>
            <person name="Murali S."/>
            <person name="Gordon D."/>
            <person name="Cantsilieris S."/>
            <person name="Munson K."/>
            <person name="Nelson B."/>
            <person name="Raja A."/>
            <person name="Underwood J."/>
            <person name="Diekhans M."/>
            <person name="Fiddes I."/>
            <person name="Haussler D."/>
            <person name="Eichler E."/>
        </authorList>
    </citation>
    <scope>NUCLEOTIDE SEQUENCE [LARGE SCALE GENOMIC DNA]</scope>
    <source>
        <strain evidence="3">Yerkes chimp pedigree #C0471</strain>
    </source>
</reference>
<feature type="domain" description="RHD" evidence="2">
    <location>
        <begin position="16"/>
        <end position="62"/>
    </location>
</feature>
<evidence type="ECO:0000313" key="4">
    <source>
        <dbReference type="Proteomes" id="UP000236370"/>
    </source>
</evidence>
<dbReference type="GO" id="GO:0003700">
    <property type="term" value="F:DNA-binding transcription factor activity"/>
    <property type="evidence" value="ECO:0007669"/>
    <property type="project" value="InterPro"/>
</dbReference>
<dbReference type="Proteomes" id="UP000236370">
    <property type="component" value="Unassembled WGS sequence"/>
</dbReference>
<dbReference type="InterPro" id="IPR000451">
    <property type="entry name" value="NFkB/Dor"/>
</dbReference>
<comment type="caution">
    <text evidence="3">The sequence shown here is derived from an EMBL/GenBank/DDBJ whole genome shotgun (WGS) entry which is preliminary data.</text>
</comment>
<dbReference type="AlphaFoldDB" id="A0A2J8QBW8"/>
<gene>
    <name evidence="3" type="ORF">CK820_G0033929</name>
</gene>
<dbReference type="SMR" id="A0A2J8QBW8"/>
<dbReference type="SUPFAM" id="SSF49417">
    <property type="entry name" value="p53-like transcription factors"/>
    <property type="match status" value="1"/>
</dbReference>
<dbReference type="GO" id="GO:0005737">
    <property type="term" value="C:cytoplasm"/>
    <property type="evidence" value="ECO:0007669"/>
    <property type="project" value="InterPro"/>
</dbReference>
<dbReference type="PANTHER" id="PTHR24169">
    <property type="entry name" value="NUCLEAR FACTOR NF-KAPPA-B PROTEIN"/>
    <property type="match status" value="1"/>
</dbReference>
<dbReference type="InterPro" id="IPR011539">
    <property type="entry name" value="RHD_DNA_bind_dom"/>
</dbReference>
<dbReference type="PROSITE" id="PS01204">
    <property type="entry name" value="REL_1"/>
    <property type="match status" value="1"/>
</dbReference>